<dbReference type="AlphaFoldDB" id="A0A1F5ZID8"/>
<proteinExistence type="predicted"/>
<dbReference type="EMBL" id="MFIZ01000012">
    <property type="protein sequence ID" value="OGG11882.1"/>
    <property type="molecule type" value="Genomic_DNA"/>
</dbReference>
<protein>
    <submittedName>
        <fullName evidence="1">Uncharacterized protein</fullName>
    </submittedName>
</protein>
<evidence type="ECO:0000313" key="2">
    <source>
        <dbReference type="Proteomes" id="UP000177268"/>
    </source>
</evidence>
<dbReference type="STRING" id="1798370.A2Z00_00325"/>
<sequence length="119" mass="13441">MKIAIFLLFLGLVTVVLLFPFVMKEKACYEQSQVGLDFIGYSVPARGWDITEVCKRRVVVLGTLEECIHQATRSGGLLTKYTNGVVQGAVYIVRPLTKGFDTLKTEHNQECADYEQYQM</sequence>
<name>A0A1F5ZID8_9BACT</name>
<gene>
    <name evidence="1" type="ORF">A2Z00_00325</name>
</gene>
<organism evidence="1 2">
    <name type="scientific">Candidatus Gottesmanbacteria bacterium RBG_13_45_10</name>
    <dbReference type="NCBI Taxonomy" id="1798370"/>
    <lineage>
        <taxon>Bacteria</taxon>
        <taxon>Candidatus Gottesmaniibacteriota</taxon>
    </lineage>
</organism>
<evidence type="ECO:0000313" key="1">
    <source>
        <dbReference type="EMBL" id="OGG11882.1"/>
    </source>
</evidence>
<dbReference type="Proteomes" id="UP000177268">
    <property type="component" value="Unassembled WGS sequence"/>
</dbReference>
<accession>A0A1F5ZID8</accession>
<reference evidence="1 2" key="1">
    <citation type="journal article" date="2016" name="Nat. Commun.">
        <title>Thousands of microbial genomes shed light on interconnected biogeochemical processes in an aquifer system.</title>
        <authorList>
            <person name="Anantharaman K."/>
            <person name="Brown C.T."/>
            <person name="Hug L.A."/>
            <person name="Sharon I."/>
            <person name="Castelle C.J."/>
            <person name="Probst A.J."/>
            <person name="Thomas B.C."/>
            <person name="Singh A."/>
            <person name="Wilkins M.J."/>
            <person name="Karaoz U."/>
            <person name="Brodie E.L."/>
            <person name="Williams K.H."/>
            <person name="Hubbard S.S."/>
            <person name="Banfield J.F."/>
        </authorList>
    </citation>
    <scope>NUCLEOTIDE SEQUENCE [LARGE SCALE GENOMIC DNA]</scope>
</reference>
<comment type="caution">
    <text evidence="1">The sequence shown here is derived from an EMBL/GenBank/DDBJ whole genome shotgun (WGS) entry which is preliminary data.</text>
</comment>